<keyword evidence="13" id="KW-1185">Reference proteome</keyword>
<reference evidence="11" key="1">
    <citation type="journal article" date="2014" name="Int. J. Syst. Evol. Microbiol.">
        <title>Complete genome sequence of Corynebacterium casei LMG S-19264T (=DSM 44701T), isolated from a smear-ripened cheese.</title>
        <authorList>
            <consortium name="US DOE Joint Genome Institute (JGI-PGF)"/>
            <person name="Walter F."/>
            <person name="Albersmeier A."/>
            <person name="Kalinowski J."/>
            <person name="Ruckert C."/>
        </authorList>
    </citation>
    <scope>NUCLEOTIDE SEQUENCE</scope>
    <source>
        <strain evidence="11">JCM 4834</strain>
    </source>
</reference>
<evidence type="ECO:0000313" key="11">
    <source>
        <dbReference type="EMBL" id="GGZ62924.1"/>
    </source>
</evidence>
<reference evidence="12 13" key="2">
    <citation type="submission" date="2017-09" db="EMBL/GenBank/DDBJ databases">
        <authorList>
            <person name="Lee N."/>
            <person name="Cho B.-K."/>
        </authorList>
    </citation>
    <scope>NUCLEOTIDE SEQUENCE [LARGE SCALE GENOMIC DNA]</scope>
    <source>
        <strain evidence="12 13">ATCC 27467</strain>
    </source>
</reference>
<dbReference type="KEGG" id="ssub:CP968_05865"/>
<accession>A0A5P2UFU3</accession>
<comment type="cofactor">
    <cofactor evidence="8">
        <name>Mg(2+)</name>
        <dbReference type="ChEBI" id="CHEBI:18420"/>
    </cofactor>
    <text evidence="8">Binds 1 Mg(2+) ion.</text>
</comment>
<reference evidence="11" key="3">
    <citation type="submission" date="2020-09" db="EMBL/GenBank/DDBJ databases">
        <authorList>
            <person name="Sun Q."/>
            <person name="Ohkuma M."/>
        </authorList>
    </citation>
    <scope>NUCLEOTIDE SEQUENCE</scope>
    <source>
        <strain evidence="11">JCM 4834</strain>
    </source>
</reference>
<gene>
    <name evidence="11" type="primary">phoA</name>
    <name evidence="12" type="ORF">CP968_05865</name>
    <name evidence="11" type="ORF">GCM10010371_23000</name>
</gene>
<keyword evidence="4" id="KW-0378">Hydrolase</keyword>
<dbReference type="GO" id="GO:0046872">
    <property type="term" value="F:metal ion binding"/>
    <property type="evidence" value="ECO:0007669"/>
    <property type="project" value="UniProtKB-KW"/>
</dbReference>
<feature type="binding site" evidence="8">
    <location>
        <position position="341"/>
    </location>
    <ligand>
        <name>Zn(2+)</name>
        <dbReference type="ChEBI" id="CHEBI:29105"/>
        <label>2</label>
    </ligand>
</feature>
<evidence type="ECO:0000313" key="12">
    <source>
        <dbReference type="EMBL" id="QEU77868.1"/>
    </source>
</evidence>
<comment type="cofactor">
    <cofactor evidence="8">
        <name>Zn(2+)</name>
        <dbReference type="ChEBI" id="CHEBI:29105"/>
    </cofactor>
    <text evidence="8">Binds 2 Zn(2+) ions.</text>
</comment>
<feature type="binding site" evidence="8">
    <location>
        <position position="379"/>
    </location>
    <ligand>
        <name>Zn(2+)</name>
        <dbReference type="ChEBI" id="CHEBI:29105"/>
        <label>2</label>
    </ligand>
</feature>
<evidence type="ECO:0000256" key="3">
    <source>
        <dbReference type="ARBA" id="ARBA00022723"/>
    </source>
</evidence>
<evidence type="ECO:0000256" key="1">
    <source>
        <dbReference type="ARBA" id="ARBA00005984"/>
    </source>
</evidence>
<dbReference type="PRINTS" id="PR00113">
    <property type="entry name" value="ALKPHPHTASE"/>
</dbReference>
<dbReference type="SUPFAM" id="SSF53649">
    <property type="entry name" value="Alkaline phosphatase-like"/>
    <property type="match status" value="1"/>
</dbReference>
<feature type="binding site" evidence="8">
    <location>
        <position position="162"/>
    </location>
    <ligand>
        <name>Mg(2+)</name>
        <dbReference type="ChEBI" id="CHEBI:18420"/>
    </ligand>
</feature>
<protein>
    <submittedName>
        <fullName evidence="12">Alkaline phosphatase</fullName>
    </submittedName>
</protein>
<evidence type="ECO:0000256" key="4">
    <source>
        <dbReference type="ARBA" id="ARBA00022801"/>
    </source>
</evidence>
<feature type="binding site" evidence="8">
    <location>
        <position position="164"/>
    </location>
    <ligand>
        <name>Mg(2+)</name>
        <dbReference type="ChEBI" id="CHEBI:18420"/>
    </ligand>
</feature>
<feature type="binding site" evidence="8">
    <location>
        <position position="380"/>
    </location>
    <ligand>
        <name>Zn(2+)</name>
        <dbReference type="ChEBI" id="CHEBI:29105"/>
        <label>2</label>
    </ligand>
</feature>
<dbReference type="GO" id="GO:0004035">
    <property type="term" value="F:alkaline phosphatase activity"/>
    <property type="evidence" value="ECO:0007669"/>
    <property type="project" value="TreeGrafter"/>
</dbReference>
<keyword evidence="9" id="KW-1015">Disulfide bond</keyword>
<dbReference type="CDD" id="cd16012">
    <property type="entry name" value="ALP"/>
    <property type="match status" value="1"/>
</dbReference>
<dbReference type="PROSITE" id="PS00123">
    <property type="entry name" value="ALKALINE_PHOSPHATASE"/>
    <property type="match status" value="1"/>
</dbReference>
<sequence length="460" mass="46730">MRPGRGAAARGGGWRRGPVAGAAVLALLTVSAASPAVGRAAAGPDGGAGAPVRDVILLVGDGMGESEITAARNHGPGAGGRLAMDTLAVNGSSLTYAVDERGRPVYVTDSAAGATAWATGHKTVNGRVSKSPDTDRPLPTLLELARDHGYATGSVTTASVADATPAALTAHVTDRSCKGPADMAACPSDTRAAGGAGSIAEQTVAARPDVLLGGGAEVFAQTVTDGPYRGRSVLEQARASGYRVVRDRAELRSARPGEPVLGLFAQDYLPVERVGPRAVVGGTAPARCAGNPDRPPGTPTLEESTRAALELLGAGRGRDGKGGGKGFLLQVEGASIDDRAHDADPCGQIGETLAFDRAVRAALDHAARNPRTLVVVTADHGHAGQVLPADARPPGLSATLVTDEGGLMRLGYASGPVDDYQEHTGIPVRVAAQGPLADRVRGLNENTALFDTVRTALRLR</sequence>
<organism evidence="12 13">
    <name type="scientific">Streptomyces subrutilus</name>
    <dbReference type="NCBI Taxonomy" id="36818"/>
    <lineage>
        <taxon>Bacteria</taxon>
        <taxon>Bacillati</taxon>
        <taxon>Actinomycetota</taxon>
        <taxon>Actinomycetes</taxon>
        <taxon>Kitasatosporales</taxon>
        <taxon>Streptomycetaceae</taxon>
        <taxon>Streptomyces</taxon>
    </lineage>
</organism>
<dbReference type="AlphaFoldDB" id="A0A5P2UFU3"/>
<feature type="binding site" evidence="8">
    <location>
        <position position="332"/>
    </location>
    <ligand>
        <name>Mg(2+)</name>
        <dbReference type="ChEBI" id="CHEBI:18420"/>
    </ligand>
</feature>
<dbReference type="Pfam" id="PF00245">
    <property type="entry name" value="Alk_phosphatase"/>
    <property type="match status" value="1"/>
</dbReference>
<dbReference type="Proteomes" id="UP000326831">
    <property type="component" value="Chromosome"/>
</dbReference>
<dbReference type="OrthoDB" id="9794455at2"/>
<dbReference type="EMBL" id="BMVX01000007">
    <property type="protein sequence ID" value="GGZ62924.1"/>
    <property type="molecule type" value="Genomic_DNA"/>
</dbReference>
<feature type="binding site" evidence="8">
    <location>
        <position position="61"/>
    </location>
    <ligand>
        <name>Mg(2+)</name>
        <dbReference type="ChEBI" id="CHEBI:18420"/>
    </ligand>
</feature>
<dbReference type="InterPro" id="IPR017850">
    <property type="entry name" value="Alkaline_phosphatase_core_sf"/>
</dbReference>
<dbReference type="EMBL" id="CP023701">
    <property type="protein sequence ID" value="QEU77868.1"/>
    <property type="molecule type" value="Genomic_DNA"/>
</dbReference>
<dbReference type="Proteomes" id="UP000634660">
    <property type="component" value="Unassembled WGS sequence"/>
</dbReference>
<feature type="binding site" evidence="8">
    <location>
        <position position="423"/>
    </location>
    <ligand>
        <name>Zn(2+)</name>
        <dbReference type="ChEBI" id="CHEBI:29105"/>
        <label>2</label>
    </ligand>
</feature>
<dbReference type="RefSeq" id="WP_150516969.1">
    <property type="nucleotide sequence ID" value="NZ_BMVX01000007.1"/>
</dbReference>
<evidence type="ECO:0000256" key="7">
    <source>
        <dbReference type="PIRSR" id="PIRSR601952-1"/>
    </source>
</evidence>
<comment type="similarity">
    <text evidence="1 10">Belongs to the alkaline phosphatase family.</text>
</comment>
<evidence type="ECO:0000256" key="2">
    <source>
        <dbReference type="ARBA" id="ARBA00022553"/>
    </source>
</evidence>
<keyword evidence="5 8" id="KW-0862">Zinc</keyword>
<evidence type="ECO:0000256" key="5">
    <source>
        <dbReference type="ARBA" id="ARBA00022833"/>
    </source>
</evidence>
<proteinExistence type="inferred from homology"/>
<keyword evidence="6 8" id="KW-0460">Magnesium</keyword>
<feature type="binding site" evidence="8">
    <location>
        <position position="337"/>
    </location>
    <ligand>
        <name>Zn(2+)</name>
        <dbReference type="ChEBI" id="CHEBI:29105"/>
        <label>2</label>
    </ligand>
</feature>
<feature type="disulfide bond" evidence="9">
    <location>
        <begin position="288"/>
        <end position="346"/>
    </location>
</feature>
<keyword evidence="3 8" id="KW-0479">Metal-binding</keyword>
<dbReference type="InterPro" id="IPR018299">
    <property type="entry name" value="Alkaline_phosphatase_AS"/>
</dbReference>
<evidence type="ECO:0000256" key="10">
    <source>
        <dbReference type="RuleBase" id="RU003946"/>
    </source>
</evidence>
<keyword evidence="2" id="KW-0597">Phosphoprotein</keyword>
<dbReference type="InterPro" id="IPR001952">
    <property type="entry name" value="Alkaline_phosphatase"/>
</dbReference>
<feature type="disulfide bond" evidence="9">
    <location>
        <begin position="177"/>
        <end position="186"/>
    </location>
</feature>
<dbReference type="SMART" id="SM00098">
    <property type="entry name" value="alkPPc"/>
    <property type="match status" value="1"/>
</dbReference>
<evidence type="ECO:0000256" key="9">
    <source>
        <dbReference type="PIRSR" id="PIRSR601952-3"/>
    </source>
</evidence>
<dbReference type="Gene3D" id="3.40.720.10">
    <property type="entry name" value="Alkaline Phosphatase, subunit A"/>
    <property type="match status" value="1"/>
</dbReference>
<evidence type="ECO:0000256" key="8">
    <source>
        <dbReference type="PIRSR" id="PIRSR601952-2"/>
    </source>
</evidence>
<name>A0A5P2UFU3_9ACTN</name>
<feature type="binding site" evidence="8">
    <location>
        <position position="61"/>
    </location>
    <ligand>
        <name>Zn(2+)</name>
        <dbReference type="ChEBI" id="CHEBI:29105"/>
        <label>2</label>
    </ligand>
</feature>
<evidence type="ECO:0000313" key="13">
    <source>
        <dbReference type="Proteomes" id="UP000326831"/>
    </source>
</evidence>
<dbReference type="PANTHER" id="PTHR11596:SF5">
    <property type="entry name" value="ALKALINE PHOSPHATASE"/>
    <property type="match status" value="1"/>
</dbReference>
<evidence type="ECO:0000256" key="6">
    <source>
        <dbReference type="ARBA" id="ARBA00022842"/>
    </source>
</evidence>
<feature type="active site" description="Phosphoserine intermediate" evidence="7">
    <location>
        <position position="110"/>
    </location>
</feature>
<dbReference type="PANTHER" id="PTHR11596">
    <property type="entry name" value="ALKALINE PHOSPHATASE"/>
    <property type="match status" value="1"/>
</dbReference>